<protein>
    <recommendedName>
        <fullName evidence="1">NSD Cys-His rich domain-containing protein</fullName>
    </recommendedName>
</protein>
<organism evidence="2 3">
    <name type="scientific">candidate division TA06 bacterium</name>
    <dbReference type="NCBI Taxonomy" id="2250710"/>
    <lineage>
        <taxon>Bacteria</taxon>
        <taxon>Bacteria division TA06</taxon>
    </lineage>
</organism>
<proteinExistence type="predicted"/>
<gene>
    <name evidence="2" type="ORF">HY768_08795</name>
</gene>
<reference evidence="2" key="1">
    <citation type="submission" date="2020-07" db="EMBL/GenBank/DDBJ databases">
        <title>Huge and variable diversity of episymbiotic CPR bacteria and DPANN archaea in groundwater ecosystems.</title>
        <authorList>
            <person name="He C.Y."/>
            <person name="Keren R."/>
            <person name="Whittaker M."/>
            <person name="Farag I.F."/>
            <person name="Doudna J."/>
            <person name="Cate J.H.D."/>
            <person name="Banfield J.F."/>
        </authorList>
    </citation>
    <scope>NUCLEOTIDE SEQUENCE</scope>
    <source>
        <strain evidence="2">NC_groundwater_1520_Pr4_B-0.1um_53_5</strain>
    </source>
</reference>
<evidence type="ECO:0000259" key="1">
    <source>
        <dbReference type="Pfam" id="PF17982"/>
    </source>
</evidence>
<dbReference type="Proteomes" id="UP000736328">
    <property type="component" value="Unassembled WGS sequence"/>
</dbReference>
<feature type="domain" description="NSD Cys-His rich" evidence="1">
    <location>
        <begin position="2"/>
        <end position="27"/>
    </location>
</feature>
<dbReference type="EMBL" id="JACQXR010000115">
    <property type="protein sequence ID" value="MBI4727299.1"/>
    <property type="molecule type" value="Genomic_DNA"/>
</dbReference>
<evidence type="ECO:0000313" key="2">
    <source>
        <dbReference type="EMBL" id="MBI4727299.1"/>
    </source>
</evidence>
<evidence type="ECO:0000313" key="3">
    <source>
        <dbReference type="Proteomes" id="UP000736328"/>
    </source>
</evidence>
<dbReference type="Pfam" id="PF17982">
    <property type="entry name" value="C5HCH"/>
    <property type="match status" value="1"/>
</dbReference>
<accession>A0A933IDD5</accession>
<dbReference type="AlphaFoldDB" id="A0A933IDD5"/>
<name>A0A933IDD5_UNCT6</name>
<dbReference type="InterPro" id="IPR041306">
    <property type="entry name" value="C5HCH"/>
</dbReference>
<comment type="caution">
    <text evidence="2">The sequence shown here is derived from an EMBL/GenBank/DDBJ whole genome shotgun (WGS) entry which is preliminary data.</text>
</comment>
<sequence length="70" mass="7766">MECWHCERPANAVCSFCGRSVCKEHAKNLPYLIDSFRDKAGKLKGLAVSDAIWCGTCHPKDEPVELDGLD</sequence>